<dbReference type="STRING" id="231916.A0A409W3Q9"/>
<gene>
    <name evidence="9" type="ORF">CVT26_014773</name>
</gene>
<dbReference type="InterPro" id="IPR057939">
    <property type="entry name" value="TRF2_HOY1_PH"/>
</dbReference>
<keyword evidence="3 5" id="KW-0371">Homeobox</keyword>
<comment type="subcellular location">
    <subcellularLocation>
        <location evidence="1 5 6">Nucleus</location>
    </subcellularLocation>
</comment>
<accession>A0A409W3Q9</accession>
<dbReference type="InterPro" id="IPR001356">
    <property type="entry name" value="HD"/>
</dbReference>
<dbReference type="PROSITE" id="PS50071">
    <property type="entry name" value="HOMEOBOX_2"/>
    <property type="match status" value="1"/>
</dbReference>
<feature type="compositionally biased region" description="Basic and acidic residues" evidence="7">
    <location>
        <begin position="154"/>
        <end position="174"/>
    </location>
</feature>
<comment type="caution">
    <text evidence="9">The sequence shown here is derived from an EMBL/GenBank/DDBJ whole genome shotgun (WGS) entry which is preliminary data.</text>
</comment>
<feature type="region of interest" description="Disordered" evidence="7">
    <location>
        <begin position="33"/>
        <end position="110"/>
    </location>
</feature>
<dbReference type="Gene3D" id="1.10.10.60">
    <property type="entry name" value="Homeodomain-like"/>
    <property type="match status" value="1"/>
</dbReference>
<evidence type="ECO:0000256" key="1">
    <source>
        <dbReference type="ARBA" id="ARBA00004123"/>
    </source>
</evidence>
<feature type="compositionally biased region" description="Polar residues" evidence="7">
    <location>
        <begin position="381"/>
        <end position="393"/>
    </location>
</feature>
<feature type="region of interest" description="Disordered" evidence="7">
    <location>
        <begin position="329"/>
        <end position="397"/>
    </location>
</feature>
<feature type="DNA-binding region" description="Homeobox" evidence="5">
    <location>
        <begin position="81"/>
        <end position="135"/>
    </location>
</feature>
<dbReference type="Proteomes" id="UP000284706">
    <property type="component" value="Unassembled WGS sequence"/>
</dbReference>
<dbReference type="InterPro" id="IPR051000">
    <property type="entry name" value="Homeobox_DNA-bind_prot"/>
</dbReference>
<proteinExistence type="predicted"/>
<dbReference type="PANTHER" id="PTHR24324">
    <property type="entry name" value="HOMEOBOX PROTEIN HHEX"/>
    <property type="match status" value="1"/>
</dbReference>
<dbReference type="GO" id="GO:0005634">
    <property type="term" value="C:nucleus"/>
    <property type="evidence" value="ECO:0007669"/>
    <property type="project" value="UniProtKB-SubCell"/>
</dbReference>
<evidence type="ECO:0000256" key="3">
    <source>
        <dbReference type="ARBA" id="ARBA00023155"/>
    </source>
</evidence>
<name>A0A409W3Q9_9AGAR</name>
<keyword evidence="2 5" id="KW-0238">DNA-binding</keyword>
<keyword evidence="10" id="KW-1185">Reference proteome</keyword>
<evidence type="ECO:0000256" key="5">
    <source>
        <dbReference type="PROSITE-ProRule" id="PRU00108"/>
    </source>
</evidence>
<dbReference type="OrthoDB" id="6159439at2759"/>
<feature type="compositionally biased region" description="Polar residues" evidence="7">
    <location>
        <begin position="40"/>
        <end position="52"/>
    </location>
</feature>
<sequence length="518" mass="57593">MARHEDVARQLVSHRRSLGLHFQGSEELSAFPPSVAIANSPPSNFSSDNGVGQTVGEGNEAHPLTRRNNASKASNSRTEKEKRKRSRVTTEQLAELERHFATDRNPSVARRKEISEQLGMQERQTQIWFQNRQAFSPVIYGSVAQTYLRAKAKVQEGKSSGHGESTESPREKQASELSPVPEVNIRDLIHEYEPVTVIPCSNLAIGSWRRIATSSINHDLIAYVSYEKRCMNWFIRSGGYGFKMELPFESITDVELTNAGPDSSAAAFALSRPPNFYLEDVSSTTSDGLRRTWKRCSDWTEGHQASQVLQHTLVGSSSELMHVVKNLPRKPHSAQRPSSQQSLLPLEIPNHGPFLRSAPRNDQSMNHPDPRALPPPHSAPAISSQHTSLSHRGSVSAGFEPRSHNSFHTTSHPVPSTAAFHHSPMAQSSNLPSNVAQLQYLYDNNHYCPDSQPDTVQPVLSAMGYTNPSSNSLQYRTPTNFYLTTSFNTGAELSQLEPRLTPEIPGGMYELSKHSRYI</sequence>
<evidence type="ECO:0000256" key="2">
    <source>
        <dbReference type="ARBA" id="ARBA00023125"/>
    </source>
</evidence>
<evidence type="ECO:0000313" key="10">
    <source>
        <dbReference type="Proteomes" id="UP000284706"/>
    </source>
</evidence>
<dbReference type="Pfam" id="PF24818">
    <property type="entry name" value="PH_TRF2_HOY1"/>
    <property type="match status" value="1"/>
</dbReference>
<dbReference type="GO" id="GO:0030154">
    <property type="term" value="P:cell differentiation"/>
    <property type="evidence" value="ECO:0007669"/>
    <property type="project" value="TreeGrafter"/>
</dbReference>
<dbReference type="Pfam" id="PF00046">
    <property type="entry name" value="Homeodomain"/>
    <property type="match status" value="1"/>
</dbReference>
<protein>
    <recommendedName>
        <fullName evidence="8">Homeobox domain-containing protein</fullName>
    </recommendedName>
</protein>
<dbReference type="SMART" id="SM00389">
    <property type="entry name" value="HOX"/>
    <property type="match status" value="1"/>
</dbReference>
<evidence type="ECO:0000259" key="8">
    <source>
        <dbReference type="PROSITE" id="PS50071"/>
    </source>
</evidence>
<dbReference type="GO" id="GO:0000978">
    <property type="term" value="F:RNA polymerase II cis-regulatory region sequence-specific DNA binding"/>
    <property type="evidence" value="ECO:0007669"/>
    <property type="project" value="TreeGrafter"/>
</dbReference>
<dbReference type="PANTHER" id="PTHR24324:SF5">
    <property type="entry name" value="HEMATOPOIETICALLY-EXPRESSED HOMEOBOX PROTEIN HHEX"/>
    <property type="match status" value="1"/>
</dbReference>
<dbReference type="SUPFAM" id="SSF46689">
    <property type="entry name" value="Homeodomain-like"/>
    <property type="match status" value="1"/>
</dbReference>
<reference evidence="9 10" key="1">
    <citation type="journal article" date="2018" name="Evol. Lett.">
        <title>Horizontal gene cluster transfer increased hallucinogenic mushroom diversity.</title>
        <authorList>
            <person name="Reynolds H.T."/>
            <person name="Vijayakumar V."/>
            <person name="Gluck-Thaler E."/>
            <person name="Korotkin H.B."/>
            <person name="Matheny P.B."/>
            <person name="Slot J.C."/>
        </authorList>
    </citation>
    <scope>NUCLEOTIDE SEQUENCE [LARGE SCALE GENOMIC DNA]</scope>
    <source>
        <strain evidence="9 10">SRW20</strain>
    </source>
</reference>
<feature type="domain" description="Homeobox" evidence="8">
    <location>
        <begin position="79"/>
        <end position="134"/>
    </location>
</feature>
<evidence type="ECO:0000256" key="4">
    <source>
        <dbReference type="ARBA" id="ARBA00023242"/>
    </source>
</evidence>
<feature type="region of interest" description="Disordered" evidence="7">
    <location>
        <begin position="154"/>
        <end position="179"/>
    </location>
</feature>
<dbReference type="InParanoid" id="A0A409W3Q9"/>
<evidence type="ECO:0000256" key="7">
    <source>
        <dbReference type="SAM" id="MobiDB-lite"/>
    </source>
</evidence>
<dbReference type="AlphaFoldDB" id="A0A409W3Q9"/>
<dbReference type="InterPro" id="IPR009057">
    <property type="entry name" value="Homeodomain-like_sf"/>
</dbReference>
<organism evidence="9 10">
    <name type="scientific">Gymnopilus dilepis</name>
    <dbReference type="NCBI Taxonomy" id="231916"/>
    <lineage>
        <taxon>Eukaryota</taxon>
        <taxon>Fungi</taxon>
        <taxon>Dikarya</taxon>
        <taxon>Basidiomycota</taxon>
        <taxon>Agaricomycotina</taxon>
        <taxon>Agaricomycetes</taxon>
        <taxon>Agaricomycetidae</taxon>
        <taxon>Agaricales</taxon>
        <taxon>Agaricineae</taxon>
        <taxon>Hymenogastraceae</taxon>
        <taxon>Gymnopilus</taxon>
    </lineage>
</organism>
<dbReference type="GO" id="GO:0006357">
    <property type="term" value="P:regulation of transcription by RNA polymerase II"/>
    <property type="evidence" value="ECO:0007669"/>
    <property type="project" value="TreeGrafter"/>
</dbReference>
<evidence type="ECO:0000256" key="6">
    <source>
        <dbReference type="RuleBase" id="RU000682"/>
    </source>
</evidence>
<evidence type="ECO:0000313" key="9">
    <source>
        <dbReference type="EMBL" id="PPQ73174.1"/>
    </source>
</evidence>
<dbReference type="CDD" id="cd00086">
    <property type="entry name" value="homeodomain"/>
    <property type="match status" value="1"/>
</dbReference>
<dbReference type="EMBL" id="NHYE01005419">
    <property type="protein sequence ID" value="PPQ73174.1"/>
    <property type="molecule type" value="Genomic_DNA"/>
</dbReference>
<keyword evidence="4 5" id="KW-0539">Nucleus</keyword>